<dbReference type="Proteomes" id="UP000255505">
    <property type="component" value="Chromosome I"/>
</dbReference>
<accession>A0A375ICY7</accession>
<dbReference type="Pfam" id="PF00126">
    <property type="entry name" value="HTH_1"/>
    <property type="match status" value="1"/>
</dbReference>
<protein>
    <submittedName>
        <fullName evidence="5">Putative DNA-binding transcriptional regulator</fullName>
    </submittedName>
</protein>
<dbReference type="GO" id="GO:0003700">
    <property type="term" value="F:DNA-binding transcription factor activity"/>
    <property type="evidence" value="ECO:0007669"/>
    <property type="project" value="InterPro"/>
</dbReference>
<dbReference type="GO" id="GO:0005829">
    <property type="term" value="C:cytosol"/>
    <property type="evidence" value="ECO:0007669"/>
    <property type="project" value="TreeGrafter"/>
</dbReference>
<dbReference type="PANTHER" id="PTHR30419:SF8">
    <property type="entry name" value="NITROGEN ASSIMILATION TRANSCRIPTIONAL ACTIVATOR-RELATED"/>
    <property type="match status" value="1"/>
</dbReference>
<comment type="similarity">
    <text evidence="1">Belongs to the LysR transcriptional regulatory family.</text>
</comment>
<dbReference type="InterPro" id="IPR050950">
    <property type="entry name" value="HTH-type_LysR_regulators"/>
</dbReference>
<evidence type="ECO:0000313" key="5">
    <source>
        <dbReference type="EMBL" id="SPK72457.1"/>
    </source>
</evidence>
<dbReference type="SUPFAM" id="SSF53850">
    <property type="entry name" value="Periplasmic binding protein-like II"/>
    <property type="match status" value="1"/>
</dbReference>
<evidence type="ECO:0000313" key="6">
    <source>
        <dbReference type="Proteomes" id="UP000255505"/>
    </source>
</evidence>
<organism evidence="5 6">
    <name type="scientific">Cupriavidus taiwanensis</name>
    <dbReference type="NCBI Taxonomy" id="164546"/>
    <lineage>
        <taxon>Bacteria</taxon>
        <taxon>Pseudomonadati</taxon>
        <taxon>Pseudomonadota</taxon>
        <taxon>Betaproteobacteria</taxon>
        <taxon>Burkholderiales</taxon>
        <taxon>Burkholderiaceae</taxon>
        <taxon>Cupriavidus</taxon>
    </lineage>
</organism>
<evidence type="ECO:0000256" key="3">
    <source>
        <dbReference type="ARBA" id="ARBA00023125"/>
    </source>
</evidence>
<dbReference type="RefSeq" id="WP_115662253.1">
    <property type="nucleotide sequence ID" value="NZ_JAYMSA010000011.1"/>
</dbReference>
<dbReference type="InterPro" id="IPR036388">
    <property type="entry name" value="WH-like_DNA-bd_sf"/>
</dbReference>
<name>A0A375ICY7_9BURK</name>
<proteinExistence type="inferred from homology"/>
<dbReference type="PRINTS" id="PR00039">
    <property type="entry name" value="HTHLYSR"/>
</dbReference>
<reference evidence="5 6" key="1">
    <citation type="submission" date="2018-01" db="EMBL/GenBank/DDBJ databases">
        <authorList>
            <person name="Gaut B.S."/>
            <person name="Morton B.R."/>
            <person name="Clegg M.T."/>
            <person name="Duvall M.R."/>
        </authorList>
    </citation>
    <scope>NUCLEOTIDE SEQUENCE [LARGE SCALE GENOMIC DNA]</scope>
    <source>
        <strain evidence="5">Cupriavidus taiwanensis LMG 19425</strain>
    </source>
</reference>
<keyword evidence="3 5" id="KW-0238">DNA-binding</keyword>
<dbReference type="CDD" id="cd08440">
    <property type="entry name" value="PBP2_LTTR_like_4"/>
    <property type="match status" value="1"/>
</dbReference>
<evidence type="ECO:0000256" key="1">
    <source>
        <dbReference type="ARBA" id="ARBA00009437"/>
    </source>
</evidence>
<dbReference type="FunFam" id="1.10.10.10:FF:000001">
    <property type="entry name" value="LysR family transcriptional regulator"/>
    <property type="match status" value="1"/>
</dbReference>
<dbReference type="InterPro" id="IPR000847">
    <property type="entry name" value="LysR_HTH_N"/>
</dbReference>
<gene>
    <name evidence="5" type="primary">ybhD</name>
    <name evidence="5" type="ORF">CT19425_70157</name>
</gene>
<dbReference type="PANTHER" id="PTHR30419">
    <property type="entry name" value="HTH-TYPE TRANSCRIPTIONAL REGULATOR YBHD"/>
    <property type="match status" value="1"/>
</dbReference>
<dbReference type="PROSITE" id="PS50931">
    <property type="entry name" value="HTH_LYSR"/>
    <property type="match status" value="1"/>
</dbReference>
<keyword evidence="4" id="KW-0804">Transcription</keyword>
<dbReference type="SUPFAM" id="SSF46785">
    <property type="entry name" value="Winged helix' DNA-binding domain"/>
    <property type="match status" value="1"/>
</dbReference>
<evidence type="ECO:0000256" key="4">
    <source>
        <dbReference type="ARBA" id="ARBA00023163"/>
    </source>
</evidence>
<keyword evidence="2" id="KW-0805">Transcription regulation</keyword>
<evidence type="ECO:0000256" key="2">
    <source>
        <dbReference type="ARBA" id="ARBA00023015"/>
    </source>
</evidence>
<dbReference type="InterPro" id="IPR005119">
    <property type="entry name" value="LysR_subst-bd"/>
</dbReference>
<dbReference type="AlphaFoldDB" id="A0A375ICY7"/>
<dbReference type="Gene3D" id="3.40.190.290">
    <property type="match status" value="1"/>
</dbReference>
<dbReference type="InterPro" id="IPR036390">
    <property type="entry name" value="WH_DNA-bd_sf"/>
</dbReference>
<dbReference type="Gene3D" id="1.10.10.10">
    <property type="entry name" value="Winged helix-like DNA-binding domain superfamily/Winged helix DNA-binding domain"/>
    <property type="match status" value="1"/>
</dbReference>
<sequence>MTINFNLNDLQAFRAVAELNSFRKAAASLHVSQPAFSRRIEKLEEALGVRLLERTTRRVSLTAVGREFDRKVKELLDDLDQTLLGIRGVTTTRMGEVTIACVPSTVYYFLSQVISRYHAQYPKIRVKILDASANEVLTAVSRSEADFGLNFVGGQEADIEFSPLLEERFVAACRRDHPLAKRRQVTWADLAGYDYISVSKASGNRLLLDQALSNVQGLPQSIYETQHVTTTLGLVEAGLGIAAVPSIAMPGPDHPLLVSVPLTDPVVTRKIGLIRRKSRALTPAAQQLYDFLSEIRAVRTKGAGRRRGR</sequence>
<dbReference type="GO" id="GO:0003677">
    <property type="term" value="F:DNA binding"/>
    <property type="evidence" value="ECO:0007669"/>
    <property type="project" value="UniProtKB-KW"/>
</dbReference>
<dbReference type="EMBL" id="LT991976">
    <property type="protein sequence ID" value="SPK72457.1"/>
    <property type="molecule type" value="Genomic_DNA"/>
</dbReference>
<dbReference type="Pfam" id="PF03466">
    <property type="entry name" value="LysR_substrate"/>
    <property type="match status" value="1"/>
</dbReference>